<keyword evidence="14" id="KW-1185">Reference proteome</keyword>
<dbReference type="InterPro" id="IPR004358">
    <property type="entry name" value="Sig_transdc_His_kin-like_C"/>
</dbReference>
<dbReference type="STRING" id="584787.GCA_001247655_00623"/>
<feature type="domain" description="Histidine kinase" evidence="11">
    <location>
        <begin position="237"/>
        <end position="441"/>
    </location>
</feature>
<dbReference type="Gene3D" id="1.10.287.130">
    <property type="match status" value="1"/>
</dbReference>
<dbReference type="CDD" id="cd06225">
    <property type="entry name" value="HAMP"/>
    <property type="match status" value="1"/>
</dbReference>
<reference evidence="13 14" key="1">
    <citation type="submission" date="2018-11" db="EMBL/GenBank/DDBJ databases">
        <title>Genomic Encyclopedia of Type Strains, Phase IV (KMG-IV): sequencing the most valuable type-strain genomes for metagenomic binning, comparative biology and taxonomic classification.</title>
        <authorList>
            <person name="Goeker M."/>
        </authorList>
    </citation>
    <scope>NUCLEOTIDE SEQUENCE [LARGE SCALE GENOMIC DNA]</scope>
    <source>
        <strain evidence="13 14">DSM 21945</strain>
    </source>
</reference>
<dbReference type="InterPro" id="IPR036890">
    <property type="entry name" value="HATPase_C_sf"/>
</dbReference>
<dbReference type="PROSITE" id="PS50885">
    <property type="entry name" value="HAMP"/>
    <property type="match status" value="1"/>
</dbReference>
<dbReference type="SUPFAM" id="SSF158472">
    <property type="entry name" value="HAMP domain-like"/>
    <property type="match status" value="1"/>
</dbReference>
<evidence type="ECO:0000256" key="3">
    <source>
        <dbReference type="ARBA" id="ARBA00012438"/>
    </source>
</evidence>
<feature type="domain" description="HAMP" evidence="12">
    <location>
        <begin position="178"/>
        <end position="229"/>
    </location>
</feature>
<keyword evidence="8 13" id="KW-0418">Kinase</keyword>
<proteinExistence type="predicted"/>
<dbReference type="SMART" id="SM00387">
    <property type="entry name" value="HATPase_c"/>
    <property type="match status" value="1"/>
</dbReference>
<dbReference type="Gene3D" id="1.10.8.500">
    <property type="entry name" value="HAMP domain in histidine kinase"/>
    <property type="match status" value="1"/>
</dbReference>
<dbReference type="EMBL" id="RJUL01000007">
    <property type="protein sequence ID" value="ROQ24301.1"/>
    <property type="molecule type" value="Genomic_DNA"/>
</dbReference>
<accession>A0A3N1PA50</accession>
<keyword evidence="4" id="KW-1003">Cell membrane</keyword>
<dbReference type="InterPro" id="IPR003661">
    <property type="entry name" value="HisK_dim/P_dom"/>
</dbReference>
<comment type="caution">
    <text evidence="13">The sequence shown here is derived from an EMBL/GenBank/DDBJ whole genome shotgun (WGS) entry which is preliminary data.</text>
</comment>
<evidence type="ECO:0000256" key="8">
    <source>
        <dbReference type="ARBA" id="ARBA00022777"/>
    </source>
</evidence>
<evidence type="ECO:0000256" key="1">
    <source>
        <dbReference type="ARBA" id="ARBA00000085"/>
    </source>
</evidence>
<comment type="catalytic activity">
    <reaction evidence="1">
        <text>ATP + protein L-histidine = ADP + protein N-phospho-L-histidine.</text>
        <dbReference type="EC" id="2.7.13.3"/>
    </reaction>
</comment>
<evidence type="ECO:0000256" key="10">
    <source>
        <dbReference type="SAM" id="Phobius"/>
    </source>
</evidence>
<dbReference type="Proteomes" id="UP000268033">
    <property type="component" value="Unassembled WGS sequence"/>
</dbReference>
<dbReference type="SMART" id="SM00304">
    <property type="entry name" value="HAMP"/>
    <property type="match status" value="1"/>
</dbReference>
<evidence type="ECO:0000259" key="11">
    <source>
        <dbReference type="PROSITE" id="PS50109"/>
    </source>
</evidence>
<keyword evidence="5" id="KW-0597">Phosphoprotein</keyword>
<evidence type="ECO:0000313" key="13">
    <source>
        <dbReference type="EMBL" id="ROQ24301.1"/>
    </source>
</evidence>
<dbReference type="CDD" id="cd00075">
    <property type="entry name" value="HATPase"/>
    <property type="match status" value="1"/>
</dbReference>
<dbReference type="GO" id="GO:0005524">
    <property type="term" value="F:ATP binding"/>
    <property type="evidence" value="ECO:0007669"/>
    <property type="project" value="UniProtKB-KW"/>
</dbReference>
<dbReference type="InterPro" id="IPR003594">
    <property type="entry name" value="HATPase_dom"/>
</dbReference>
<sequence>MRRLGLGWLTGFAGRLFLWFWLVLTLMLVANVQLSRHLRSNEELRPAIPQELEELAGLRDHLRRFAERPKDALIHSKSARFLVLFDARSLQPLERRRPRHWRIPELVASDNGVQVLEQGDMRAIGPFDIQTLDGPVLAVWMMPPRPMGPWERFWQGPAWIRLSVSLVVVLLLSLGLAAWLAGPVRTLSRAAARFGDGDLSVRVKPGGGELGKLGRDFNTMAEKLQTLLASQKRLLADVSHELRSPLTRLKLAAALLGDQHQDNKYVPRIEKECDTLEHLIDQVLTLSRLEATLNQEEPEEGDLGEQVNSSVQDWRFQMPGKTINLAAPAEAPGSFKPRLLQRILDNLLSNACRYADRIDVGLEKRGAQWFLTVDDNGPGVPEEMLDKIFEPFYRGDPARGHQGKTGLGLAIAQAAAKAMAGELKVSRSALGGLRFALSLPA</sequence>
<protein>
    <recommendedName>
        <fullName evidence="3">histidine kinase</fullName>
        <ecNumber evidence="3">2.7.13.3</ecNumber>
    </recommendedName>
</protein>
<dbReference type="Pfam" id="PF02518">
    <property type="entry name" value="HATPase_c"/>
    <property type="match status" value="1"/>
</dbReference>
<dbReference type="PRINTS" id="PR00344">
    <property type="entry name" value="BCTRLSENSOR"/>
</dbReference>
<evidence type="ECO:0000256" key="6">
    <source>
        <dbReference type="ARBA" id="ARBA00022679"/>
    </source>
</evidence>
<gene>
    <name evidence="13" type="ORF">EDC28_107183</name>
</gene>
<dbReference type="PANTHER" id="PTHR44936">
    <property type="entry name" value="SENSOR PROTEIN CREC"/>
    <property type="match status" value="1"/>
</dbReference>
<dbReference type="AlphaFoldDB" id="A0A3N1PA50"/>
<dbReference type="Pfam" id="PF00672">
    <property type="entry name" value="HAMP"/>
    <property type="match status" value="1"/>
</dbReference>
<dbReference type="GO" id="GO:0000155">
    <property type="term" value="F:phosphorelay sensor kinase activity"/>
    <property type="evidence" value="ECO:0007669"/>
    <property type="project" value="InterPro"/>
</dbReference>
<name>A0A3N1PA50_9GAMM</name>
<evidence type="ECO:0000256" key="9">
    <source>
        <dbReference type="ARBA" id="ARBA00022840"/>
    </source>
</evidence>
<keyword evidence="10" id="KW-0472">Membrane</keyword>
<dbReference type="Pfam" id="PF00512">
    <property type="entry name" value="HisKA"/>
    <property type="match status" value="1"/>
</dbReference>
<evidence type="ECO:0000256" key="4">
    <source>
        <dbReference type="ARBA" id="ARBA00022475"/>
    </source>
</evidence>
<dbReference type="InterPro" id="IPR003660">
    <property type="entry name" value="HAMP_dom"/>
</dbReference>
<keyword evidence="9" id="KW-0067">ATP-binding</keyword>
<keyword evidence="6" id="KW-0808">Transferase</keyword>
<evidence type="ECO:0000259" key="12">
    <source>
        <dbReference type="PROSITE" id="PS50885"/>
    </source>
</evidence>
<evidence type="ECO:0000256" key="7">
    <source>
        <dbReference type="ARBA" id="ARBA00022741"/>
    </source>
</evidence>
<keyword evidence="10" id="KW-0812">Transmembrane</keyword>
<dbReference type="PANTHER" id="PTHR44936:SF10">
    <property type="entry name" value="SENSOR PROTEIN RSTB"/>
    <property type="match status" value="1"/>
</dbReference>
<dbReference type="PROSITE" id="PS50109">
    <property type="entry name" value="HIS_KIN"/>
    <property type="match status" value="1"/>
</dbReference>
<dbReference type="SUPFAM" id="SSF47384">
    <property type="entry name" value="Homodimeric domain of signal transducing histidine kinase"/>
    <property type="match status" value="1"/>
</dbReference>
<dbReference type="InterPro" id="IPR005467">
    <property type="entry name" value="His_kinase_dom"/>
</dbReference>
<keyword evidence="7" id="KW-0547">Nucleotide-binding</keyword>
<comment type="subcellular location">
    <subcellularLocation>
        <location evidence="2">Cell membrane</location>
        <topology evidence="2">Multi-pass membrane protein</topology>
    </subcellularLocation>
</comment>
<dbReference type="CDD" id="cd00082">
    <property type="entry name" value="HisKA"/>
    <property type="match status" value="1"/>
</dbReference>
<dbReference type="GO" id="GO:0005886">
    <property type="term" value="C:plasma membrane"/>
    <property type="evidence" value="ECO:0007669"/>
    <property type="project" value="UniProtKB-SubCell"/>
</dbReference>
<evidence type="ECO:0000256" key="2">
    <source>
        <dbReference type="ARBA" id="ARBA00004651"/>
    </source>
</evidence>
<feature type="transmembrane region" description="Helical" evidence="10">
    <location>
        <begin position="6"/>
        <end position="30"/>
    </location>
</feature>
<dbReference type="InterPro" id="IPR050980">
    <property type="entry name" value="2C_sensor_his_kinase"/>
</dbReference>
<dbReference type="SUPFAM" id="SSF55874">
    <property type="entry name" value="ATPase domain of HSP90 chaperone/DNA topoisomerase II/histidine kinase"/>
    <property type="match status" value="1"/>
</dbReference>
<dbReference type="EC" id="2.7.13.3" evidence="3"/>
<feature type="transmembrane region" description="Helical" evidence="10">
    <location>
        <begin position="159"/>
        <end position="181"/>
    </location>
</feature>
<dbReference type="SMART" id="SM00388">
    <property type="entry name" value="HisKA"/>
    <property type="match status" value="1"/>
</dbReference>
<dbReference type="Gene3D" id="3.30.565.10">
    <property type="entry name" value="Histidine kinase-like ATPase, C-terminal domain"/>
    <property type="match status" value="1"/>
</dbReference>
<dbReference type="RefSeq" id="WP_123422021.1">
    <property type="nucleotide sequence ID" value="NZ_RJUL01000007.1"/>
</dbReference>
<dbReference type="InterPro" id="IPR036097">
    <property type="entry name" value="HisK_dim/P_sf"/>
</dbReference>
<keyword evidence="10" id="KW-1133">Transmembrane helix</keyword>
<organism evidence="13 14">
    <name type="scientific">Gallaecimonas pentaromativorans</name>
    <dbReference type="NCBI Taxonomy" id="584787"/>
    <lineage>
        <taxon>Bacteria</taxon>
        <taxon>Pseudomonadati</taxon>
        <taxon>Pseudomonadota</taxon>
        <taxon>Gammaproteobacteria</taxon>
        <taxon>Enterobacterales</taxon>
        <taxon>Gallaecimonadaceae</taxon>
        <taxon>Gallaecimonas</taxon>
    </lineage>
</organism>
<evidence type="ECO:0000256" key="5">
    <source>
        <dbReference type="ARBA" id="ARBA00022553"/>
    </source>
</evidence>
<evidence type="ECO:0000313" key="14">
    <source>
        <dbReference type="Proteomes" id="UP000268033"/>
    </source>
</evidence>